<dbReference type="InterPro" id="IPR004431">
    <property type="entry name" value="3-IsopropMal_deHydase_ssu"/>
</dbReference>
<dbReference type="PATRIC" id="fig|94132.3.peg.653"/>
<comment type="function">
    <text evidence="2 10">Catalyzes the isomerization between 2-isopropylmalate and 3-isopropylmalate, via the formation of 2-isopropylmaleate.</text>
</comment>
<keyword evidence="7 10" id="KW-0028">Amino-acid biosynthesis</keyword>
<dbReference type="Gene3D" id="3.20.19.10">
    <property type="entry name" value="Aconitase, domain 4"/>
    <property type="match status" value="1"/>
</dbReference>
<evidence type="ECO:0000256" key="9">
    <source>
        <dbReference type="ARBA" id="ARBA00023304"/>
    </source>
</evidence>
<dbReference type="NCBIfam" id="TIGR00171">
    <property type="entry name" value="leuD"/>
    <property type="match status" value="1"/>
</dbReference>
<evidence type="ECO:0000256" key="7">
    <source>
        <dbReference type="ARBA" id="ARBA00022605"/>
    </source>
</evidence>
<name>A0A127JVM8_9BURK</name>
<dbReference type="RefSeq" id="WP_061496133.1">
    <property type="nucleotide sequence ID" value="NZ_CP010951.1"/>
</dbReference>
<dbReference type="PANTHER" id="PTHR43345:SF5">
    <property type="entry name" value="3-ISOPROPYLMALATE DEHYDRATASE SMALL SUBUNIT"/>
    <property type="match status" value="1"/>
</dbReference>
<dbReference type="AlphaFoldDB" id="A0A127JVM8"/>
<dbReference type="SUPFAM" id="SSF52016">
    <property type="entry name" value="LeuD/IlvD-like"/>
    <property type="match status" value="1"/>
</dbReference>
<dbReference type="OrthoDB" id="9777465at2"/>
<dbReference type="FunFam" id="3.20.19.10:FF:000003">
    <property type="entry name" value="3-isopropylmalate dehydratase small subunit"/>
    <property type="match status" value="1"/>
</dbReference>
<proteinExistence type="inferred from homology"/>
<evidence type="ECO:0000256" key="2">
    <source>
        <dbReference type="ARBA" id="ARBA00002695"/>
    </source>
</evidence>
<comment type="subunit">
    <text evidence="5 10">Heterodimer of LeuC and LeuD.</text>
</comment>
<dbReference type="GO" id="GO:0003861">
    <property type="term" value="F:3-isopropylmalate dehydratase activity"/>
    <property type="evidence" value="ECO:0007669"/>
    <property type="project" value="UniProtKB-UniRule"/>
</dbReference>
<gene>
    <name evidence="10" type="primary">leuD</name>
    <name evidence="12" type="ORF">UC35_03245</name>
</gene>
<evidence type="ECO:0000256" key="4">
    <source>
        <dbReference type="ARBA" id="ARBA00009845"/>
    </source>
</evidence>
<feature type="domain" description="Aconitase A/isopropylmalate dehydratase small subunit swivel" evidence="11">
    <location>
        <begin position="1"/>
        <end position="132"/>
    </location>
</feature>
<evidence type="ECO:0000256" key="8">
    <source>
        <dbReference type="ARBA" id="ARBA00023239"/>
    </source>
</evidence>
<evidence type="ECO:0000313" key="13">
    <source>
        <dbReference type="Proteomes" id="UP000070433"/>
    </source>
</evidence>
<dbReference type="InterPro" id="IPR050075">
    <property type="entry name" value="LeuD"/>
</dbReference>
<dbReference type="HAMAP" id="MF_01031">
    <property type="entry name" value="LeuD_type1"/>
    <property type="match status" value="1"/>
</dbReference>
<dbReference type="UniPathway" id="UPA00048">
    <property type="reaction ID" value="UER00071"/>
</dbReference>
<dbReference type="PANTHER" id="PTHR43345">
    <property type="entry name" value="3-ISOPROPYLMALATE DEHYDRATASE SMALL SUBUNIT 2-RELATED-RELATED"/>
    <property type="match status" value="1"/>
</dbReference>
<protein>
    <recommendedName>
        <fullName evidence="10">3-isopropylmalate dehydratase small subunit</fullName>
        <ecNumber evidence="10">4.2.1.33</ecNumber>
    </recommendedName>
    <alternativeName>
        <fullName evidence="10">Alpha-IPM isomerase</fullName>
        <shortName evidence="10">IPMI</shortName>
    </alternativeName>
    <alternativeName>
        <fullName evidence="10">Isopropylmalate isomerase</fullName>
    </alternativeName>
</protein>
<comment type="similarity">
    <text evidence="4 10">Belongs to the LeuD family. LeuD type 1 subfamily.</text>
</comment>
<dbReference type="InterPro" id="IPR033940">
    <property type="entry name" value="IPMI_Swivel"/>
</dbReference>
<evidence type="ECO:0000256" key="1">
    <source>
        <dbReference type="ARBA" id="ARBA00000491"/>
    </source>
</evidence>
<dbReference type="Proteomes" id="UP000070433">
    <property type="component" value="Chromosome"/>
</dbReference>
<dbReference type="CDD" id="cd01577">
    <property type="entry name" value="IPMI_Swivel"/>
    <property type="match status" value="1"/>
</dbReference>
<evidence type="ECO:0000259" key="11">
    <source>
        <dbReference type="Pfam" id="PF00694"/>
    </source>
</evidence>
<dbReference type="InterPro" id="IPR000573">
    <property type="entry name" value="AconitaseA/IPMdHydase_ssu_swvl"/>
</dbReference>
<evidence type="ECO:0000256" key="10">
    <source>
        <dbReference type="HAMAP-Rule" id="MF_01031"/>
    </source>
</evidence>
<keyword evidence="13" id="KW-1185">Reference proteome</keyword>
<comment type="catalytic activity">
    <reaction evidence="1 10">
        <text>(2R,3S)-3-isopropylmalate = (2S)-2-isopropylmalate</text>
        <dbReference type="Rhea" id="RHEA:32287"/>
        <dbReference type="ChEBI" id="CHEBI:1178"/>
        <dbReference type="ChEBI" id="CHEBI:35121"/>
        <dbReference type="EC" id="4.2.1.33"/>
    </reaction>
</comment>
<dbReference type="GO" id="GO:0009316">
    <property type="term" value="C:3-isopropylmalate dehydratase complex"/>
    <property type="evidence" value="ECO:0007669"/>
    <property type="project" value="InterPro"/>
</dbReference>
<dbReference type="EMBL" id="CP010951">
    <property type="protein sequence ID" value="AMO22072.1"/>
    <property type="molecule type" value="Genomic_DNA"/>
</dbReference>
<reference evidence="12 13" key="1">
    <citation type="journal article" date="2014" name="Int. J. Syst. Evol. Microbiol.">
        <title>Ramlibacter solisilvae sp. nov., isolated from forest soil, and emended description of the genus Ramlibacter.</title>
        <authorList>
            <person name="Lee H.J."/>
            <person name="Lee S.H."/>
            <person name="Lee S.S."/>
            <person name="Lee J.S."/>
            <person name="Kim Y."/>
            <person name="Kim S.C."/>
            <person name="Jeon C.O."/>
        </authorList>
    </citation>
    <scope>NUCLEOTIDE SEQUENCE [LARGE SCALE GENOMIC DNA]</scope>
    <source>
        <strain evidence="12 13">5-10</strain>
    </source>
</reference>
<dbReference type="NCBIfam" id="NF002458">
    <property type="entry name" value="PRK01641.1"/>
    <property type="match status" value="1"/>
</dbReference>
<dbReference type="GO" id="GO:0009098">
    <property type="term" value="P:L-leucine biosynthetic process"/>
    <property type="evidence" value="ECO:0007669"/>
    <property type="project" value="UniProtKB-UniRule"/>
</dbReference>
<keyword evidence="8 10" id="KW-0456">Lyase</keyword>
<keyword evidence="6 10" id="KW-0432">Leucine biosynthesis</keyword>
<sequence>MKSFVVHKGLVAPMDRENVDTDAIIPKQFLKSIRKTGFGQNLFDEWRYLDPGYPGQDPASRKPNPDFVLNQARYKGASILLARKNFGCGSSREHAPWALDQYGFRAVIAPSFADIFFNNCFKNGLLPIVLPESQVSRLFDQVHAFPGYELTIDLERQVIVAPQGEELPFEVQAFRRYCLLNGFDDVGLTLRHAKKIQEFEAHRLATKPWLAHTL</sequence>
<evidence type="ECO:0000313" key="12">
    <source>
        <dbReference type="EMBL" id="AMO22072.1"/>
    </source>
</evidence>
<keyword evidence="9 10" id="KW-0100">Branched-chain amino acid biosynthesis</keyword>
<organism evidence="12 13">
    <name type="scientific">Ramlibacter tataouinensis</name>
    <dbReference type="NCBI Taxonomy" id="94132"/>
    <lineage>
        <taxon>Bacteria</taxon>
        <taxon>Pseudomonadati</taxon>
        <taxon>Pseudomonadota</taxon>
        <taxon>Betaproteobacteria</taxon>
        <taxon>Burkholderiales</taxon>
        <taxon>Comamonadaceae</taxon>
        <taxon>Ramlibacter</taxon>
    </lineage>
</organism>
<dbReference type="Pfam" id="PF00694">
    <property type="entry name" value="Aconitase_C"/>
    <property type="match status" value="1"/>
</dbReference>
<evidence type="ECO:0000256" key="3">
    <source>
        <dbReference type="ARBA" id="ARBA00004729"/>
    </source>
</evidence>
<dbReference type="InterPro" id="IPR015928">
    <property type="entry name" value="Aconitase/3IPM_dehydase_swvl"/>
</dbReference>
<accession>A0A127JVM8</accession>
<evidence type="ECO:0000256" key="6">
    <source>
        <dbReference type="ARBA" id="ARBA00022430"/>
    </source>
</evidence>
<evidence type="ECO:0000256" key="5">
    <source>
        <dbReference type="ARBA" id="ARBA00011271"/>
    </source>
</evidence>
<dbReference type="EC" id="4.2.1.33" evidence="10"/>
<comment type="pathway">
    <text evidence="3 10">Amino-acid biosynthesis; L-leucine biosynthesis; L-leucine from 3-methyl-2-oxobutanoate: step 2/4.</text>
</comment>